<proteinExistence type="inferred from homology"/>
<dbReference type="InterPro" id="IPR000609">
    <property type="entry name" value="7TM_GPCR_serpentine_rcpt_Srg"/>
</dbReference>
<protein>
    <recommendedName>
        <fullName evidence="6">Serpentine receptor class gamma</fullName>
    </recommendedName>
</protein>
<evidence type="ECO:0000256" key="5">
    <source>
        <dbReference type="ARBA" id="ARBA00023136"/>
    </source>
</evidence>
<dbReference type="EMBL" id="HE600928">
    <property type="protein sequence ID" value="CAP37909.1"/>
    <property type="molecule type" value="Genomic_DNA"/>
</dbReference>
<dbReference type="CTD" id="8573775"/>
<comment type="subcellular location">
    <subcellularLocation>
        <location evidence="1">Membrane</location>
        <topology evidence="1">Multi-pass membrane protein</topology>
    </subcellularLocation>
</comment>
<evidence type="ECO:0000256" key="3">
    <source>
        <dbReference type="ARBA" id="ARBA00022692"/>
    </source>
</evidence>
<feature type="transmembrane region" description="Helical" evidence="6">
    <location>
        <begin position="20"/>
        <end position="38"/>
    </location>
</feature>
<dbReference type="GeneID" id="8573775"/>
<accession>A8XZ42</accession>
<reference evidence="7 8" key="2">
    <citation type="journal article" date="2011" name="PLoS Genet.">
        <title>Caenorhabditis briggsae recombinant inbred line genotypes reveal inter-strain incompatibility and the evolution of recombination.</title>
        <authorList>
            <person name="Ross J.A."/>
            <person name="Koboldt D.C."/>
            <person name="Staisch J.E."/>
            <person name="Chamberlin H.M."/>
            <person name="Gupta B.P."/>
            <person name="Miller R.D."/>
            <person name="Baird S.E."/>
            <person name="Haag E.S."/>
        </authorList>
    </citation>
    <scope>NUCLEOTIDE SEQUENCE [LARGE SCALE GENOMIC DNA]</scope>
    <source>
        <strain evidence="7 8">AF16</strain>
    </source>
</reference>
<dbReference type="Proteomes" id="UP000008549">
    <property type="component" value="Unassembled WGS sequence"/>
</dbReference>
<evidence type="ECO:0000313" key="8">
    <source>
        <dbReference type="Proteomes" id="UP000008549"/>
    </source>
</evidence>
<keyword evidence="4 6" id="KW-1133">Transmembrane helix</keyword>
<organism evidence="7 8">
    <name type="scientific">Caenorhabditis briggsae</name>
    <dbReference type="NCBI Taxonomy" id="6238"/>
    <lineage>
        <taxon>Eukaryota</taxon>
        <taxon>Metazoa</taxon>
        <taxon>Ecdysozoa</taxon>
        <taxon>Nematoda</taxon>
        <taxon>Chromadorea</taxon>
        <taxon>Rhabditida</taxon>
        <taxon>Rhabditina</taxon>
        <taxon>Rhabditomorpha</taxon>
        <taxon>Rhabditoidea</taxon>
        <taxon>Rhabditidae</taxon>
        <taxon>Peloderinae</taxon>
        <taxon>Caenorhabditis</taxon>
    </lineage>
</organism>
<sequence length="78" mass="9059">MTCVLWPVAYNQTWKRSLPLIRLLIIFLPIGGTWNLWISKVFPVQQYGGLALSYSRNVHWPRCLSSNRFTSSQLSHLP</sequence>
<keyword evidence="3 6" id="KW-0812">Transmembrane</keyword>
<comment type="similarity">
    <text evidence="2 6">Belongs to the nematode receptor-like protein srg family.</text>
</comment>
<evidence type="ECO:0000313" key="9">
    <source>
        <dbReference type="WormBase" id="CBG20989"/>
    </source>
</evidence>
<dbReference type="KEGG" id="cbr:CBG_20989"/>
<evidence type="ECO:0000256" key="2">
    <source>
        <dbReference type="ARBA" id="ARBA00005692"/>
    </source>
</evidence>
<evidence type="ECO:0000256" key="4">
    <source>
        <dbReference type="ARBA" id="ARBA00022989"/>
    </source>
</evidence>
<comment type="caution">
    <text evidence="6">Lacks conserved residue(s) required for the propagation of feature annotation.</text>
</comment>
<dbReference type="GO" id="GO:0007606">
    <property type="term" value="P:sensory perception of chemical stimulus"/>
    <property type="evidence" value="ECO:0007669"/>
    <property type="project" value="UniProtKB-UniRule"/>
</dbReference>
<dbReference type="Pfam" id="PF02118">
    <property type="entry name" value="Srg"/>
    <property type="match status" value="1"/>
</dbReference>
<keyword evidence="5 6" id="KW-0472">Membrane</keyword>
<evidence type="ECO:0000313" key="7">
    <source>
        <dbReference type="EMBL" id="CAP37909.1"/>
    </source>
</evidence>
<keyword evidence="8" id="KW-1185">Reference proteome</keyword>
<dbReference type="HOGENOM" id="CLU_2624215_0_0_1"/>
<dbReference type="GO" id="GO:0016020">
    <property type="term" value="C:membrane"/>
    <property type="evidence" value="ECO:0007669"/>
    <property type="project" value="UniProtKB-SubCell"/>
</dbReference>
<reference evidence="7 8" key="1">
    <citation type="journal article" date="2003" name="PLoS Biol.">
        <title>The genome sequence of Caenorhabditis briggsae: a platform for comparative genomics.</title>
        <authorList>
            <person name="Stein L.D."/>
            <person name="Bao Z."/>
            <person name="Blasiar D."/>
            <person name="Blumenthal T."/>
            <person name="Brent M.R."/>
            <person name="Chen N."/>
            <person name="Chinwalla A."/>
            <person name="Clarke L."/>
            <person name="Clee C."/>
            <person name="Coghlan A."/>
            <person name="Coulson A."/>
            <person name="D'Eustachio P."/>
            <person name="Fitch D.H."/>
            <person name="Fulton L.A."/>
            <person name="Fulton R.E."/>
            <person name="Griffiths-Jones S."/>
            <person name="Harris T.W."/>
            <person name="Hillier L.W."/>
            <person name="Kamath R."/>
            <person name="Kuwabara P.E."/>
            <person name="Mardis E.R."/>
            <person name="Marra M.A."/>
            <person name="Miner T.L."/>
            <person name="Minx P."/>
            <person name="Mullikin J.C."/>
            <person name="Plumb R.W."/>
            <person name="Rogers J."/>
            <person name="Schein J.E."/>
            <person name="Sohrmann M."/>
            <person name="Spieth J."/>
            <person name="Stajich J.E."/>
            <person name="Wei C."/>
            <person name="Willey D."/>
            <person name="Wilson R.K."/>
            <person name="Durbin R."/>
            <person name="Waterston R.H."/>
        </authorList>
    </citation>
    <scope>NUCLEOTIDE SEQUENCE [LARGE SCALE GENOMIC DNA]</scope>
    <source>
        <strain evidence="7 8">AF16</strain>
    </source>
</reference>
<dbReference type="WormBase" id="CBG20989">
    <property type="protein sequence ID" value="CBP49115"/>
    <property type="gene ID" value="WBGene00039880"/>
</dbReference>
<evidence type="ECO:0000256" key="6">
    <source>
        <dbReference type="RuleBase" id="RU280813"/>
    </source>
</evidence>
<dbReference type="AlphaFoldDB" id="A8XZ42"/>
<evidence type="ECO:0000256" key="1">
    <source>
        <dbReference type="ARBA" id="ARBA00004141"/>
    </source>
</evidence>
<gene>
    <name evidence="7 9" type="ORF">CBG20989</name>
    <name evidence="7" type="ORF">CBG_20989</name>
</gene>
<dbReference type="GO" id="GO:0004888">
    <property type="term" value="F:transmembrane signaling receptor activity"/>
    <property type="evidence" value="ECO:0007669"/>
    <property type="project" value="InterPro"/>
</dbReference>
<dbReference type="InParanoid" id="A8XZ42"/>
<name>A8XZ42_CAEBR</name>
<dbReference type="RefSeq" id="XP_002631776.1">
    <property type="nucleotide sequence ID" value="XM_002631730.1"/>
</dbReference>